<feature type="region of interest" description="Disordered" evidence="10">
    <location>
        <begin position="260"/>
        <end position="282"/>
    </location>
</feature>
<evidence type="ECO:0000256" key="10">
    <source>
        <dbReference type="SAM" id="MobiDB-lite"/>
    </source>
</evidence>
<sequence length="642" mass="69736">MTLSSYSKTAASTGRKPRRRSRGIPLPGIATGIGAVIAGLFLAAAPAAPSLASDITWDAIANDAKNPGDVLMYGMGVEGKRFSTLKQIDTESVSRLVPAWSFSFGDEKQRGQETQALVHDGVIYVTGSYSRMFALDAKTGKRLWSYSHRLPDDIRPCCDVVNRGAAIYGDKLFFGTLDASIVALNKDTGKVVWKKKFADHKVGYTMTGAPTVVKDQKTGKVLLIHGSSGDEFGVVGRLFARDPDTGEEIWMRPLVEGHMGRLNGKDSTPTGSDKAPSWPRDKDGTLVEAWNHGGGAPWQSATFDVETNTIVIGTGNPAPWNGWARWPGDSLYTSGQAYVDPTTGELKGFYQHTPNDTWDFSGNNELVLFDYTDPSGKTVKATAHADRNGFFYVTDRIKLATAGGEANKPNSVLAAYPFVDGITWAKGIDLKSGRPIENEGQRPPLPAEGEKRGKPVEVSPPFLGGKNWNPMSYSEDTKLFYIAANHWKEDYWTEHVGYNPGSAYLGMGFRIHKMFDDHVGSLRALDPKTGKIVWEHKEELPLWAGTLATAGNLVFTGTGDGFVKAFDARTGQELWHFQTGSGIVSSPITWEQDGVQYVGITTGYGGAVPLWGGDLADLTTRVTQGGSFWVFKLADVKLSSTK</sequence>
<keyword evidence="6" id="KW-0574">Periplasm</keyword>
<evidence type="ECO:0000256" key="4">
    <source>
        <dbReference type="ARBA" id="ARBA00022723"/>
    </source>
</evidence>
<dbReference type="PANTHER" id="PTHR32303:SF20">
    <property type="entry name" value="QUINOPROTEIN ETHANOL DEHYDROGENASE"/>
    <property type="match status" value="1"/>
</dbReference>
<gene>
    <name evidence="13" type="ORF">JHL17_14080</name>
</gene>
<feature type="region of interest" description="Disordered" evidence="10">
    <location>
        <begin position="1"/>
        <end position="25"/>
    </location>
</feature>
<organism evidence="13 14">
    <name type="scientific">Azospirillum endophyticum</name>
    <dbReference type="NCBI Taxonomy" id="2800326"/>
    <lineage>
        <taxon>Bacteria</taxon>
        <taxon>Pseudomonadati</taxon>
        <taxon>Pseudomonadota</taxon>
        <taxon>Alphaproteobacteria</taxon>
        <taxon>Rhodospirillales</taxon>
        <taxon>Azospirillaceae</taxon>
        <taxon>Azospirillum</taxon>
    </lineage>
</organism>
<evidence type="ECO:0000256" key="5">
    <source>
        <dbReference type="ARBA" id="ARBA00022729"/>
    </source>
</evidence>
<dbReference type="RefSeq" id="WP_200194102.1">
    <property type="nucleotide sequence ID" value="NZ_JAENHM010000044.1"/>
</dbReference>
<evidence type="ECO:0000256" key="7">
    <source>
        <dbReference type="ARBA" id="ARBA00022891"/>
    </source>
</evidence>
<evidence type="ECO:0000256" key="2">
    <source>
        <dbReference type="ARBA" id="ARBA00004418"/>
    </source>
</evidence>
<dbReference type="Gene3D" id="2.140.10.10">
    <property type="entry name" value="Quinoprotein alcohol dehydrogenase-like superfamily"/>
    <property type="match status" value="1"/>
</dbReference>
<feature type="domain" description="Pyrrolo-quinoline quinone repeat" evidence="12">
    <location>
        <begin position="517"/>
        <end position="598"/>
    </location>
</feature>
<dbReference type="InterPro" id="IPR034119">
    <property type="entry name" value="ADHI"/>
</dbReference>
<feature type="transmembrane region" description="Helical" evidence="11">
    <location>
        <begin position="24"/>
        <end position="45"/>
    </location>
</feature>
<keyword evidence="5" id="KW-0732">Signal</keyword>
<feature type="domain" description="Pyrrolo-quinoline quinone repeat" evidence="12">
    <location>
        <begin position="72"/>
        <end position="396"/>
    </location>
</feature>
<dbReference type="Proteomes" id="UP000652760">
    <property type="component" value="Unassembled WGS sequence"/>
</dbReference>
<evidence type="ECO:0000256" key="3">
    <source>
        <dbReference type="ARBA" id="ARBA00008156"/>
    </source>
</evidence>
<dbReference type="PANTHER" id="PTHR32303">
    <property type="entry name" value="QUINOPROTEIN ALCOHOL DEHYDROGENASE (CYTOCHROME C)"/>
    <property type="match status" value="1"/>
</dbReference>
<dbReference type="InterPro" id="IPR018391">
    <property type="entry name" value="PQQ_b-propeller_rpt"/>
</dbReference>
<dbReference type="InterPro" id="IPR011047">
    <property type="entry name" value="Quinoprotein_ADH-like_sf"/>
</dbReference>
<feature type="compositionally biased region" description="Polar residues" evidence="10">
    <location>
        <begin position="1"/>
        <end position="12"/>
    </location>
</feature>
<dbReference type="SUPFAM" id="SSF50998">
    <property type="entry name" value="Quinoprotein alcohol dehydrogenase-like"/>
    <property type="match status" value="1"/>
</dbReference>
<keyword evidence="11" id="KW-1133">Transmembrane helix</keyword>
<accession>A0ABS1F545</accession>
<comment type="similarity">
    <text evidence="3">Belongs to the bacterial PQQ dehydrogenase family.</text>
</comment>
<dbReference type="NCBIfam" id="TIGR03075">
    <property type="entry name" value="PQQ_enz_alc_DH"/>
    <property type="match status" value="1"/>
</dbReference>
<dbReference type="InterPro" id="IPR001479">
    <property type="entry name" value="Quinoprotein_DH_CS"/>
</dbReference>
<evidence type="ECO:0000256" key="9">
    <source>
        <dbReference type="ARBA" id="ARBA00023157"/>
    </source>
</evidence>
<evidence type="ECO:0000313" key="13">
    <source>
        <dbReference type="EMBL" id="MBK1838544.1"/>
    </source>
</evidence>
<keyword evidence="7" id="KW-0634">PQQ</keyword>
<dbReference type="SMART" id="SM00564">
    <property type="entry name" value="PQQ"/>
    <property type="match status" value="5"/>
</dbReference>
<evidence type="ECO:0000256" key="11">
    <source>
        <dbReference type="SAM" id="Phobius"/>
    </source>
</evidence>
<reference evidence="14" key="1">
    <citation type="submission" date="2021-01" db="EMBL/GenBank/DDBJ databases">
        <title>Genome public.</title>
        <authorList>
            <person name="Liu C."/>
            <person name="Sun Q."/>
        </authorList>
    </citation>
    <scope>NUCLEOTIDE SEQUENCE [LARGE SCALE GENOMIC DNA]</scope>
    <source>
        <strain evidence="14">YIM B02556</strain>
    </source>
</reference>
<keyword evidence="11" id="KW-0812">Transmembrane</keyword>
<evidence type="ECO:0000256" key="6">
    <source>
        <dbReference type="ARBA" id="ARBA00022764"/>
    </source>
</evidence>
<protein>
    <submittedName>
        <fullName evidence="13">Methanol/ethanol family PQQ-dependent dehydrogenase</fullName>
    </submittedName>
</protein>
<comment type="caution">
    <text evidence="13">The sequence shown here is derived from an EMBL/GenBank/DDBJ whole genome shotgun (WGS) entry which is preliminary data.</text>
</comment>
<comment type="cofactor">
    <cofactor evidence="1">
        <name>pyrroloquinoline quinone</name>
        <dbReference type="ChEBI" id="CHEBI:58442"/>
    </cofactor>
</comment>
<dbReference type="PROSITE" id="PS00364">
    <property type="entry name" value="BACTERIAL_PQQ_2"/>
    <property type="match status" value="1"/>
</dbReference>
<dbReference type="EMBL" id="JAENHM010000044">
    <property type="protein sequence ID" value="MBK1838544.1"/>
    <property type="molecule type" value="Genomic_DNA"/>
</dbReference>
<proteinExistence type="inferred from homology"/>
<keyword evidence="8" id="KW-0560">Oxidoreductase</keyword>
<keyword evidence="11" id="KW-0472">Membrane</keyword>
<evidence type="ECO:0000256" key="8">
    <source>
        <dbReference type="ARBA" id="ARBA00023002"/>
    </source>
</evidence>
<dbReference type="InterPro" id="IPR002372">
    <property type="entry name" value="PQQ_rpt_dom"/>
</dbReference>
<evidence type="ECO:0000256" key="1">
    <source>
        <dbReference type="ARBA" id="ARBA00001931"/>
    </source>
</evidence>
<evidence type="ECO:0000313" key="14">
    <source>
        <dbReference type="Proteomes" id="UP000652760"/>
    </source>
</evidence>
<keyword evidence="4" id="KW-0479">Metal-binding</keyword>
<dbReference type="Pfam" id="PF01011">
    <property type="entry name" value="PQQ"/>
    <property type="match status" value="2"/>
</dbReference>
<name>A0ABS1F545_9PROT</name>
<dbReference type="CDD" id="cd10277">
    <property type="entry name" value="PQQ_ADH_I"/>
    <property type="match status" value="1"/>
</dbReference>
<evidence type="ECO:0000259" key="12">
    <source>
        <dbReference type="Pfam" id="PF01011"/>
    </source>
</evidence>
<keyword evidence="9" id="KW-1015">Disulfide bond</keyword>
<dbReference type="InterPro" id="IPR017512">
    <property type="entry name" value="PQQ_MeOH/EtOH_DH"/>
</dbReference>
<keyword evidence="14" id="KW-1185">Reference proteome</keyword>
<comment type="subcellular location">
    <subcellularLocation>
        <location evidence="2">Periplasm</location>
    </subcellularLocation>
</comment>
<feature type="region of interest" description="Disordered" evidence="10">
    <location>
        <begin position="433"/>
        <end position="461"/>
    </location>
</feature>